<dbReference type="Pfam" id="PF01183">
    <property type="entry name" value="Glyco_hydro_25"/>
    <property type="match status" value="1"/>
</dbReference>
<evidence type="ECO:0000256" key="1">
    <source>
        <dbReference type="ARBA" id="ARBA00010646"/>
    </source>
</evidence>
<evidence type="ECO:0000313" key="4">
    <source>
        <dbReference type="EMBL" id="MFC6163690.1"/>
    </source>
</evidence>
<dbReference type="Pfam" id="PF19087">
    <property type="entry name" value="DUF5776"/>
    <property type="match status" value="2"/>
</dbReference>
<dbReference type="RefSeq" id="WP_137640695.1">
    <property type="nucleotide sequence ID" value="NZ_BJDK01000025.1"/>
</dbReference>
<dbReference type="PANTHER" id="PTHR34135">
    <property type="entry name" value="LYSOZYME"/>
    <property type="match status" value="1"/>
</dbReference>
<comment type="similarity">
    <text evidence="1">Belongs to the glycosyl hydrolase 25 family.</text>
</comment>
<organism evidence="4 5">
    <name type="scientific">Lactiplantibacillus dongliensis</name>
    <dbReference type="NCBI Taxonomy" id="2559919"/>
    <lineage>
        <taxon>Bacteria</taxon>
        <taxon>Bacillati</taxon>
        <taxon>Bacillota</taxon>
        <taxon>Bacilli</taxon>
        <taxon>Lactobacillales</taxon>
        <taxon>Lactobacillaceae</taxon>
        <taxon>Lactiplantibacillus</taxon>
    </lineage>
</organism>
<feature type="domain" description="DUF5776" evidence="3">
    <location>
        <begin position="395"/>
        <end position="464"/>
    </location>
</feature>
<dbReference type="PANTHER" id="PTHR34135:SF1">
    <property type="entry name" value="GLYCOSYL HYDROLASE FAMILY 25"/>
    <property type="match status" value="1"/>
</dbReference>
<keyword evidence="5" id="KW-1185">Reference proteome</keyword>
<comment type="caution">
    <text evidence="4">The sequence shown here is derived from an EMBL/GenBank/DDBJ whole genome shotgun (WGS) entry which is preliminary data.</text>
</comment>
<feature type="signal peptide" evidence="2">
    <location>
        <begin position="1"/>
        <end position="33"/>
    </location>
</feature>
<dbReference type="InterPro" id="IPR002053">
    <property type="entry name" value="Glyco_hydro_25"/>
</dbReference>
<accession>A0ABW1R5K2</accession>
<name>A0ABW1R5K2_9LACO</name>
<proteinExistence type="inferred from homology"/>
<evidence type="ECO:0000259" key="3">
    <source>
        <dbReference type="Pfam" id="PF19087"/>
    </source>
</evidence>
<reference evidence="5" key="1">
    <citation type="journal article" date="2019" name="Int. J. Syst. Evol. Microbiol.">
        <title>The Global Catalogue of Microorganisms (GCM) 10K type strain sequencing project: providing services to taxonomists for standard genome sequencing and annotation.</title>
        <authorList>
            <consortium name="The Broad Institute Genomics Platform"/>
            <consortium name="The Broad Institute Genome Sequencing Center for Infectious Disease"/>
            <person name="Wu L."/>
            <person name="Ma J."/>
        </authorList>
    </citation>
    <scope>NUCLEOTIDE SEQUENCE [LARGE SCALE GENOMIC DNA]</scope>
    <source>
        <strain evidence="5">CCM 8932</strain>
    </source>
</reference>
<dbReference type="InterPro" id="IPR017853">
    <property type="entry name" value="GH"/>
</dbReference>
<dbReference type="SUPFAM" id="SSF51445">
    <property type="entry name" value="(Trans)glycosidases"/>
    <property type="match status" value="1"/>
</dbReference>
<dbReference type="PROSITE" id="PS51904">
    <property type="entry name" value="GLYCOSYL_HYDROL_F25_2"/>
    <property type="match status" value="1"/>
</dbReference>
<dbReference type="Gene3D" id="3.20.20.80">
    <property type="entry name" value="Glycosidases"/>
    <property type="match status" value="1"/>
</dbReference>
<dbReference type="InterPro" id="IPR044081">
    <property type="entry name" value="DUF5776"/>
</dbReference>
<evidence type="ECO:0000256" key="2">
    <source>
        <dbReference type="SAM" id="SignalP"/>
    </source>
</evidence>
<sequence length="466" mass="51567">MNRQQLKTAAKGLAIAALAVVSLGVTQTVTANAATTAAIPDISEWQGKLTATQVQNMKPNVSFVINRRQYGSDYIDKYAANNTNLYVKYGVPFGEYAYSQFVSASDAKQEAKDFYNRSNKNAAFYVLDFEVNTVKSGTTNAAVKAWYDEMRSLTNKKLIFYSYQSFATTYANTARQTFDAQWIANYSYTPTIPFALWQYTDAYYMSALNKYIDNSRATVSVHPISWWTAAGGVTNNVTTDTSNNSSNKPAPVTPAKPTAYSKYKLGQHAYVHKAASTYYGTNTAIPSSAKQKFYKITAVKAVNSGNSAQALYLSGLNQWVLSQDVDAYWYGQHGAYNLTSNLNLYSDAALKHKVGAKYKKGTQLKAKMIKNGKVRRLKTSQGYVSANVKYSTPAYLESVPSSKTITTTRKIYAYSKSSLKKAYRQNGVAAGTKLTIQKVGRRSTGSRYFVTTNGQYITANKNYVTN</sequence>
<protein>
    <submittedName>
        <fullName evidence="4">DUF5776 domain-containing protein</fullName>
    </submittedName>
</protein>
<feature type="domain" description="DUF5776" evidence="3">
    <location>
        <begin position="328"/>
        <end position="390"/>
    </location>
</feature>
<keyword evidence="2" id="KW-0732">Signal</keyword>
<dbReference type="Proteomes" id="UP001596253">
    <property type="component" value="Unassembled WGS sequence"/>
</dbReference>
<gene>
    <name evidence="4" type="ORF">ACFP3T_03270</name>
</gene>
<evidence type="ECO:0000313" key="5">
    <source>
        <dbReference type="Proteomes" id="UP001596253"/>
    </source>
</evidence>
<feature type="chain" id="PRO_5047265220" evidence="2">
    <location>
        <begin position="34"/>
        <end position="466"/>
    </location>
</feature>
<dbReference type="EMBL" id="JBHSSD010000010">
    <property type="protein sequence ID" value="MFC6163690.1"/>
    <property type="molecule type" value="Genomic_DNA"/>
</dbReference>